<dbReference type="OrthoDB" id="4159796at2"/>
<gene>
    <name evidence="2" type="ORF">FAB82_12720</name>
</gene>
<reference evidence="2 3" key="2">
    <citation type="submission" date="2019-05" db="EMBL/GenBank/DDBJ databases">
        <title>Glycomyces buryatensis sp. nov.</title>
        <authorList>
            <person name="Nikitina E."/>
        </authorList>
    </citation>
    <scope>NUCLEOTIDE SEQUENCE [LARGE SCALE GENOMIC DNA]</scope>
    <source>
        <strain evidence="2 3">18</strain>
    </source>
</reference>
<accession>A0A4S8QKE3</accession>
<dbReference type="InterPro" id="IPR025361">
    <property type="entry name" value="DUF4265"/>
</dbReference>
<feature type="region of interest" description="Disordered" evidence="1">
    <location>
        <begin position="1"/>
        <end position="21"/>
    </location>
</feature>
<evidence type="ECO:0000313" key="2">
    <source>
        <dbReference type="EMBL" id="THV41214.1"/>
    </source>
</evidence>
<keyword evidence="3" id="KW-1185">Reference proteome</keyword>
<dbReference type="EMBL" id="STGY01000048">
    <property type="protein sequence ID" value="THV41214.1"/>
    <property type="molecule type" value="Genomic_DNA"/>
</dbReference>
<dbReference type="Proteomes" id="UP000308760">
    <property type="component" value="Unassembled WGS sequence"/>
</dbReference>
<name>A0A4S8QKE3_9ACTN</name>
<comment type="caution">
    <text evidence="2">The sequence shown here is derived from an EMBL/GenBank/DDBJ whole genome shotgun (WGS) entry which is preliminary data.</text>
</comment>
<evidence type="ECO:0000313" key="3">
    <source>
        <dbReference type="Proteomes" id="UP000308760"/>
    </source>
</evidence>
<dbReference type="Pfam" id="PF14085">
    <property type="entry name" value="DUF4265"/>
    <property type="match status" value="1"/>
</dbReference>
<organism evidence="2 3">
    <name type="scientific">Glycomyces buryatensis</name>
    <dbReference type="NCBI Taxonomy" id="2570927"/>
    <lineage>
        <taxon>Bacteria</taxon>
        <taxon>Bacillati</taxon>
        <taxon>Actinomycetota</taxon>
        <taxon>Actinomycetes</taxon>
        <taxon>Glycomycetales</taxon>
        <taxon>Glycomycetaceae</taxon>
        <taxon>Glycomyces</taxon>
    </lineage>
</organism>
<reference evidence="3" key="1">
    <citation type="submission" date="2019-04" db="EMBL/GenBank/DDBJ databases">
        <title>Nocardioides xinjiangensis sp. nov.</title>
        <authorList>
            <person name="Liu S."/>
        </authorList>
    </citation>
    <scope>NUCLEOTIDE SEQUENCE [LARGE SCALE GENOMIC DNA]</scope>
    <source>
        <strain evidence="3">18</strain>
    </source>
</reference>
<sequence length="175" mass="19532">MVGQPRRCRTGMTNSETSSSEVTEQERLFSIAFDLPDDIAAYAPAPAEKIWAAKTEVKMEVEVRNIPFYVKSIAYGDIVRVRVDHDRRELVFDEFVAESGNSTLRILLKDQSVVSELQSVLRMHGCDWEIDANEVLLAVDVPATGDFRALSTALDELHEAGLIGVQEAAISNRHR</sequence>
<proteinExistence type="predicted"/>
<protein>
    <submittedName>
        <fullName evidence="2">DUF4265 domain-containing protein</fullName>
    </submittedName>
</protein>
<evidence type="ECO:0000256" key="1">
    <source>
        <dbReference type="SAM" id="MobiDB-lite"/>
    </source>
</evidence>
<dbReference type="AlphaFoldDB" id="A0A4S8QKE3"/>